<dbReference type="EMBL" id="SGUG01000027">
    <property type="protein sequence ID" value="MDG0864143.1"/>
    <property type="molecule type" value="Genomic_DNA"/>
</dbReference>
<reference evidence="2" key="1">
    <citation type="submission" date="2019-02" db="EMBL/GenBank/DDBJ databases">
        <title>Draft genome of the type strain Pelomonas aquatica CCUG 52575T.</title>
        <authorList>
            <person name="Gomila M."/>
            <person name="Lalucat J."/>
        </authorList>
    </citation>
    <scope>NUCLEOTIDE SEQUENCE</scope>
    <source>
        <strain evidence="2">CCUG 52575</strain>
    </source>
</reference>
<proteinExistence type="predicted"/>
<feature type="compositionally biased region" description="Low complexity" evidence="1">
    <location>
        <begin position="95"/>
        <end position="105"/>
    </location>
</feature>
<evidence type="ECO:0000256" key="1">
    <source>
        <dbReference type="SAM" id="MobiDB-lite"/>
    </source>
</evidence>
<feature type="compositionally biased region" description="Basic residues" evidence="1">
    <location>
        <begin position="122"/>
        <end position="133"/>
    </location>
</feature>
<dbReference type="RefSeq" id="WP_268154470.1">
    <property type="nucleotide sequence ID" value="NZ_JAPPUW010000037.1"/>
</dbReference>
<organism evidence="2 3">
    <name type="scientific">Pelomonas aquatica</name>
    <dbReference type="NCBI Taxonomy" id="431058"/>
    <lineage>
        <taxon>Bacteria</taxon>
        <taxon>Pseudomonadati</taxon>
        <taxon>Pseudomonadota</taxon>
        <taxon>Betaproteobacteria</taxon>
        <taxon>Burkholderiales</taxon>
        <taxon>Sphaerotilaceae</taxon>
        <taxon>Roseateles</taxon>
    </lineage>
</organism>
<accession>A0A9X4LPM4</accession>
<evidence type="ECO:0000313" key="2">
    <source>
        <dbReference type="EMBL" id="MDG0864143.1"/>
    </source>
</evidence>
<evidence type="ECO:0000313" key="3">
    <source>
        <dbReference type="Proteomes" id="UP001152766"/>
    </source>
</evidence>
<feature type="region of interest" description="Disordered" evidence="1">
    <location>
        <begin position="91"/>
        <end position="133"/>
    </location>
</feature>
<dbReference type="AlphaFoldDB" id="A0A9X4LPM4"/>
<protein>
    <submittedName>
        <fullName evidence="2">Uncharacterized protein</fullName>
    </submittedName>
</protein>
<dbReference type="Proteomes" id="UP001152766">
    <property type="component" value="Unassembled WGS sequence"/>
</dbReference>
<sequence length="133" mass="14265">MIKAPSSCEEAGLTAIAKSIQDLDDLARLLAKGLSRTKPWQQNIAAHLTDADRLLQLLPITIAMDRPDTEIVAAAGDLQLACQQCAPGLIRNAGPPAEAPAQAPERSLREDLALRGIPSSARQRRQPSRPAKM</sequence>
<comment type="caution">
    <text evidence="2">The sequence shown here is derived from an EMBL/GenBank/DDBJ whole genome shotgun (WGS) entry which is preliminary data.</text>
</comment>
<name>A0A9X4LPM4_9BURK</name>
<keyword evidence="3" id="KW-1185">Reference proteome</keyword>
<gene>
    <name evidence="2" type="ORF">EXJ73_16910</name>
</gene>